<evidence type="ECO:0000313" key="1">
    <source>
        <dbReference type="EMBL" id="KKN06298.1"/>
    </source>
</evidence>
<name>A0A0F9QLS7_9ZZZZ</name>
<sequence length="22" mass="2417">MTNTKDIGDRTEAIILAELLKA</sequence>
<dbReference type="EMBL" id="LAZR01004705">
    <property type="protein sequence ID" value="KKN06298.1"/>
    <property type="molecule type" value="Genomic_DNA"/>
</dbReference>
<feature type="non-terminal residue" evidence="1">
    <location>
        <position position="22"/>
    </location>
</feature>
<gene>
    <name evidence="1" type="ORF">LCGC14_1078520</name>
</gene>
<protein>
    <submittedName>
        <fullName evidence="1">Uncharacterized protein</fullName>
    </submittedName>
</protein>
<dbReference type="AlphaFoldDB" id="A0A0F9QLS7"/>
<reference evidence="1" key="1">
    <citation type="journal article" date="2015" name="Nature">
        <title>Complex archaea that bridge the gap between prokaryotes and eukaryotes.</title>
        <authorList>
            <person name="Spang A."/>
            <person name="Saw J.H."/>
            <person name="Jorgensen S.L."/>
            <person name="Zaremba-Niedzwiedzka K."/>
            <person name="Martijn J."/>
            <person name="Lind A.E."/>
            <person name="van Eijk R."/>
            <person name="Schleper C."/>
            <person name="Guy L."/>
            <person name="Ettema T.J."/>
        </authorList>
    </citation>
    <scope>NUCLEOTIDE SEQUENCE</scope>
</reference>
<accession>A0A0F9QLS7</accession>
<proteinExistence type="predicted"/>
<comment type="caution">
    <text evidence="1">The sequence shown here is derived from an EMBL/GenBank/DDBJ whole genome shotgun (WGS) entry which is preliminary data.</text>
</comment>
<organism evidence="1">
    <name type="scientific">marine sediment metagenome</name>
    <dbReference type="NCBI Taxonomy" id="412755"/>
    <lineage>
        <taxon>unclassified sequences</taxon>
        <taxon>metagenomes</taxon>
        <taxon>ecological metagenomes</taxon>
    </lineage>
</organism>